<proteinExistence type="predicted"/>
<name>A0AB39RUF2_9ACTN</name>
<feature type="domain" description="Competence protein CoiA nuclease-like" evidence="1">
    <location>
        <begin position="47"/>
        <end position="131"/>
    </location>
</feature>
<organism evidence="2">
    <name type="scientific">Streptomyces sp. R41</name>
    <dbReference type="NCBI Taxonomy" id="3238632"/>
    <lineage>
        <taxon>Bacteria</taxon>
        <taxon>Bacillati</taxon>
        <taxon>Actinomycetota</taxon>
        <taxon>Actinomycetes</taxon>
        <taxon>Kitasatosporales</taxon>
        <taxon>Streptomycetaceae</taxon>
        <taxon>Streptomyces</taxon>
    </lineage>
</organism>
<reference evidence="2" key="1">
    <citation type="submission" date="2024-07" db="EMBL/GenBank/DDBJ databases">
        <authorList>
            <person name="Yu S.T."/>
        </authorList>
    </citation>
    <scope>NUCLEOTIDE SEQUENCE</scope>
    <source>
        <strain evidence="2">R41</strain>
    </source>
</reference>
<sequence length="296" mass="32799">MLIHRARPRAPLRCPACAEPMHAKVSPRGLRFFAHDQLNPDCAHNGESIEHHLLKTELANHVRAAGWHAQLEVSGSGWRADVLATSPDGRRRIAWEAQLSSATGAELAERTERMTSENVEVCWVTDRRTRRLGTVPGIRVEWRDEVARVIEGHRKLVVPPRHPLLDEQIPVVGAASAVGHTTQPASDEMTFTEYVQAVRRAKAANTAIPSSRSSTQLATQLLIQPLAYWKTAEPILLASFVRAVLTGTVASARHGPSNDSLETLARRDARSVWTTQRYIEQARAIQARARTQAGLR</sequence>
<gene>
    <name evidence="2" type="ORF">AB5J53_08470</name>
</gene>
<dbReference type="AlphaFoldDB" id="A0AB39RUF2"/>
<protein>
    <submittedName>
        <fullName evidence="2">Competence protein CoiA family protein</fullName>
    </submittedName>
</protein>
<evidence type="ECO:0000313" key="2">
    <source>
        <dbReference type="EMBL" id="XDQ58869.1"/>
    </source>
</evidence>
<dbReference type="EMBL" id="CP163443">
    <property type="protein sequence ID" value="XDQ58869.1"/>
    <property type="molecule type" value="Genomic_DNA"/>
</dbReference>
<evidence type="ECO:0000259" key="1">
    <source>
        <dbReference type="Pfam" id="PF06054"/>
    </source>
</evidence>
<dbReference type="Pfam" id="PF06054">
    <property type="entry name" value="CoiA_nuc"/>
    <property type="match status" value="1"/>
</dbReference>
<dbReference type="InterPro" id="IPR010330">
    <property type="entry name" value="CoiA_nuc"/>
</dbReference>
<dbReference type="RefSeq" id="WP_369252116.1">
    <property type="nucleotide sequence ID" value="NZ_CP163443.1"/>
</dbReference>
<accession>A0AB39RUF2</accession>